<dbReference type="InterPro" id="IPR058781">
    <property type="entry name" value="HH_AprE-like"/>
</dbReference>
<dbReference type="PANTHER" id="PTHR30386">
    <property type="entry name" value="MEMBRANE FUSION SUBUNIT OF EMRAB-TOLC MULTIDRUG EFFLUX PUMP"/>
    <property type="match status" value="1"/>
</dbReference>
<evidence type="ECO:0000256" key="10">
    <source>
        <dbReference type="SAM" id="Coils"/>
    </source>
</evidence>
<dbReference type="RefSeq" id="WP_198883298.1">
    <property type="nucleotide sequence ID" value="NZ_JAEKJA010000015.1"/>
</dbReference>
<evidence type="ECO:0000313" key="14">
    <source>
        <dbReference type="Proteomes" id="UP000609531"/>
    </source>
</evidence>
<dbReference type="InterPro" id="IPR058982">
    <property type="entry name" value="Beta-barrel_AprE"/>
</dbReference>
<evidence type="ECO:0000256" key="6">
    <source>
        <dbReference type="ARBA" id="ARBA00022692"/>
    </source>
</evidence>
<keyword evidence="3 9" id="KW-0813">Transport</keyword>
<feature type="transmembrane region" description="Helical" evidence="9">
    <location>
        <begin position="20"/>
        <end position="53"/>
    </location>
</feature>
<evidence type="ECO:0000259" key="12">
    <source>
        <dbReference type="Pfam" id="PF26002"/>
    </source>
</evidence>
<evidence type="ECO:0000256" key="8">
    <source>
        <dbReference type="ARBA" id="ARBA00023136"/>
    </source>
</evidence>
<evidence type="ECO:0000256" key="5">
    <source>
        <dbReference type="ARBA" id="ARBA00022519"/>
    </source>
</evidence>
<keyword evidence="7 9" id="KW-1133">Transmembrane helix</keyword>
<dbReference type="PANTHER" id="PTHR30386:SF17">
    <property type="entry name" value="ALKALINE PROTEASE SECRETION PROTEIN APRE"/>
    <property type="match status" value="1"/>
</dbReference>
<keyword evidence="5 9" id="KW-0997">Cell inner membrane</keyword>
<dbReference type="Gene3D" id="2.40.30.170">
    <property type="match status" value="1"/>
</dbReference>
<dbReference type="Gene3D" id="1.10.287.1490">
    <property type="match status" value="1"/>
</dbReference>
<accession>A0A934IM04</accession>
<feature type="domain" description="AprE-like beta-barrel" evidence="12">
    <location>
        <begin position="325"/>
        <end position="414"/>
    </location>
</feature>
<keyword evidence="6 9" id="KW-0812">Transmembrane</keyword>
<keyword evidence="4 9" id="KW-1003">Cell membrane</keyword>
<evidence type="ECO:0000256" key="3">
    <source>
        <dbReference type="ARBA" id="ARBA00022448"/>
    </source>
</evidence>
<feature type="coiled-coil region" evidence="10">
    <location>
        <begin position="154"/>
        <end position="188"/>
    </location>
</feature>
<keyword evidence="14" id="KW-1185">Reference proteome</keyword>
<evidence type="ECO:0000256" key="7">
    <source>
        <dbReference type="ARBA" id="ARBA00022989"/>
    </source>
</evidence>
<evidence type="ECO:0000256" key="4">
    <source>
        <dbReference type="ARBA" id="ARBA00022475"/>
    </source>
</evidence>
<dbReference type="Gene3D" id="2.40.50.100">
    <property type="match status" value="1"/>
</dbReference>
<dbReference type="InterPro" id="IPR050739">
    <property type="entry name" value="MFP"/>
</dbReference>
<dbReference type="SUPFAM" id="SSF111369">
    <property type="entry name" value="HlyD-like secretion proteins"/>
    <property type="match status" value="1"/>
</dbReference>
<gene>
    <name evidence="13" type="ORF">JCR33_16915</name>
</gene>
<dbReference type="GO" id="GO:0005886">
    <property type="term" value="C:plasma membrane"/>
    <property type="evidence" value="ECO:0007669"/>
    <property type="project" value="UniProtKB-SubCell"/>
</dbReference>
<comment type="subcellular location">
    <subcellularLocation>
        <location evidence="1 9">Cell inner membrane</location>
        <topology evidence="1 9">Single-pass membrane protein</topology>
    </subcellularLocation>
</comment>
<evidence type="ECO:0000256" key="9">
    <source>
        <dbReference type="RuleBase" id="RU365093"/>
    </source>
</evidence>
<dbReference type="EMBL" id="JAEKJA010000015">
    <property type="protein sequence ID" value="MBJ3777391.1"/>
    <property type="molecule type" value="Genomic_DNA"/>
</dbReference>
<feature type="coiled-coil region" evidence="10">
    <location>
        <begin position="256"/>
        <end position="283"/>
    </location>
</feature>
<sequence length="437" mass="47224">MTAPNDPPIFAISMRRYVTIGFLTTFVLVVGFGGWAAVARIAGAVVASGVLVVGSSVKDVQHREGGIVAAIHVENGDRVHAGDVLVELDDTQPRAGRNLVAAQLEALQARVDRLAAERDGKDAVAFRPALLEHAEDPAITELLAGQRAVFAARRATLSGETEQLDEQINQLQEQIGGLEAQQTAKRQEIELVRAELGDLNALLARDLVPRSRVTAREREAVRLDGEDGELTARIASARGHVAEIRMQILQVEKEFQRKVLDEITELQTEIATLTERTVAADDELSRVAVRAPVDGLVHELAVTTVGGVVAPGATLMKIVPQTDDLVVEAHVSPINVDEIAPGQIAEVMMTGLPSRVTPRLNGTVTRVSPDRIVDERRGLDYFTVDVSLSKTERARLGDVALMPGMPASVFIRTRERTVLDYLVEPLMNAADLALTES</sequence>
<evidence type="ECO:0000256" key="2">
    <source>
        <dbReference type="ARBA" id="ARBA00009477"/>
    </source>
</evidence>
<dbReference type="Proteomes" id="UP000609531">
    <property type="component" value="Unassembled WGS sequence"/>
</dbReference>
<evidence type="ECO:0000259" key="11">
    <source>
        <dbReference type="Pfam" id="PF25994"/>
    </source>
</evidence>
<evidence type="ECO:0000256" key="1">
    <source>
        <dbReference type="ARBA" id="ARBA00004377"/>
    </source>
</evidence>
<proteinExistence type="inferred from homology"/>
<keyword evidence="8 9" id="KW-0472">Membrane</keyword>
<reference evidence="13" key="1">
    <citation type="submission" date="2020-12" db="EMBL/GenBank/DDBJ databases">
        <title>Bacterial taxonomy.</title>
        <authorList>
            <person name="Pan X."/>
        </authorList>
    </citation>
    <scope>NUCLEOTIDE SEQUENCE</scope>
    <source>
        <strain evidence="13">B2012</strain>
    </source>
</reference>
<dbReference type="PRINTS" id="PR01490">
    <property type="entry name" value="RTXTOXIND"/>
</dbReference>
<dbReference type="Pfam" id="PF26002">
    <property type="entry name" value="Beta-barrel_AprE"/>
    <property type="match status" value="1"/>
</dbReference>
<evidence type="ECO:0000313" key="13">
    <source>
        <dbReference type="EMBL" id="MBJ3777391.1"/>
    </source>
</evidence>
<protein>
    <recommendedName>
        <fullName evidence="9">Membrane fusion protein (MFP) family protein</fullName>
    </recommendedName>
</protein>
<comment type="caution">
    <text evidence="13">The sequence shown here is derived from an EMBL/GenBank/DDBJ whole genome shotgun (WGS) entry which is preliminary data.</text>
</comment>
<dbReference type="InterPro" id="IPR010129">
    <property type="entry name" value="T1SS_HlyD"/>
</dbReference>
<feature type="domain" description="AprE-like long alpha-helical hairpin" evidence="11">
    <location>
        <begin position="94"/>
        <end position="283"/>
    </location>
</feature>
<organism evidence="13 14">
    <name type="scientific">Acuticoccus mangrovi</name>
    <dbReference type="NCBI Taxonomy" id="2796142"/>
    <lineage>
        <taxon>Bacteria</taxon>
        <taxon>Pseudomonadati</taxon>
        <taxon>Pseudomonadota</taxon>
        <taxon>Alphaproteobacteria</taxon>
        <taxon>Hyphomicrobiales</taxon>
        <taxon>Amorphaceae</taxon>
        <taxon>Acuticoccus</taxon>
    </lineage>
</organism>
<dbReference type="Pfam" id="PF25994">
    <property type="entry name" value="HH_AprE"/>
    <property type="match status" value="1"/>
</dbReference>
<dbReference type="AlphaFoldDB" id="A0A934IM04"/>
<name>A0A934IM04_9HYPH</name>
<keyword evidence="10" id="KW-0175">Coiled coil</keyword>
<dbReference type="GO" id="GO:0015031">
    <property type="term" value="P:protein transport"/>
    <property type="evidence" value="ECO:0007669"/>
    <property type="project" value="InterPro"/>
</dbReference>
<dbReference type="NCBIfam" id="TIGR01843">
    <property type="entry name" value="type_I_hlyD"/>
    <property type="match status" value="1"/>
</dbReference>
<comment type="similarity">
    <text evidence="2 9">Belongs to the membrane fusion protein (MFP) (TC 8.A.1) family.</text>
</comment>